<dbReference type="InterPro" id="IPR000719">
    <property type="entry name" value="Prot_kinase_dom"/>
</dbReference>
<dbReference type="PROSITE" id="PS50011">
    <property type="entry name" value="PROTEIN_KINASE_DOM"/>
    <property type="match status" value="1"/>
</dbReference>
<evidence type="ECO:0000256" key="7">
    <source>
        <dbReference type="ARBA" id="ARBA00022741"/>
    </source>
</evidence>
<evidence type="ECO:0000256" key="1">
    <source>
        <dbReference type="ARBA" id="ARBA00004193"/>
    </source>
</evidence>
<feature type="region of interest" description="Disordered" evidence="15">
    <location>
        <begin position="46"/>
        <end position="106"/>
    </location>
</feature>
<evidence type="ECO:0000313" key="18">
    <source>
        <dbReference type="Proteomes" id="UP000243459"/>
    </source>
</evidence>
<accession>A0A5P1EHY4</accession>
<dbReference type="InterPro" id="IPR008271">
    <property type="entry name" value="Ser/Thr_kinase_AS"/>
</dbReference>
<dbReference type="CDD" id="cd14066">
    <property type="entry name" value="STKc_IRAK"/>
    <property type="match status" value="1"/>
</dbReference>
<dbReference type="AlphaFoldDB" id="A0A5P1EHY4"/>
<proteinExistence type="inferred from homology"/>
<dbReference type="GO" id="GO:0005524">
    <property type="term" value="F:ATP binding"/>
    <property type="evidence" value="ECO:0007669"/>
    <property type="project" value="UniProtKB-UniRule"/>
</dbReference>
<keyword evidence="7 14" id="KW-0547">Nucleotide-binding</keyword>
<evidence type="ECO:0000256" key="8">
    <source>
        <dbReference type="ARBA" id="ARBA00022777"/>
    </source>
</evidence>
<dbReference type="Gene3D" id="1.10.510.10">
    <property type="entry name" value="Transferase(Phosphotransferase) domain 1"/>
    <property type="match status" value="1"/>
</dbReference>
<feature type="compositionally biased region" description="Low complexity" evidence="15">
    <location>
        <begin position="205"/>
        <end position="214"/>
    </location>
</feature>
<dbReference type="EC" id="2.7.11.1" evidence="3"/>
<comment type="subcellular location">
    <subcellularLocation>
        <location evidence="1">Cell membrane</location>
        <topology evidence="1">Lipid-anchor</topology>
    </subcellularLocation>
</comment>
<dbReference type="FunFam" id="3.30.200.20:FF:000244">
    <property type="entry name" value="Serine/threonine-protein kinase CDL1-like"/>
    <property type="match status" value="1"/>
</dbReference>
<keyword evidence="5" id="KW-0723">Serine/threonine-protein kinase</keyword>
<evidence type="ECO:0000256" key="3">
    <source>
        <dbReference type="ARBA" id="ARBA00012513"/>
    </source>
</evidence>
<dbReference type="OrthoDB" id="6718656at2759"/>
<keyword evidence="10" id="KW-0472">Membrane</keyword>
<name>A0A5P1EHY4_ASPOF</name>
<feature type="compositionally biased region" description="Low complexity" evidence="15">
    <location>
        <begin position="707"/>
        <end position="726"/>
    </location>
</feature>
<keyword evidence="8" id="KW-0418">Kinase</keyword>
<evidence type="ECO:0000256" key="6">
    <source>
        <dbReference type="ARBA" id="ARBA00022679"/>
    </source>
</evidence>
<dbReference type="PROSITE" id="PS00108">
    <property type="entry name" value="PROTEIN_KINASE_ST"/>
    <property type="match status" value="1"/>
</dbReference>
<dbReference type="Pfam" id="PF00069">
    <property type="entry name" value="Pkinase"/>
    <property type="match status" value="1"/>
</dbReference>
<dbReference type="GO" id="GO:0004674">
    <property type="term" value="F:protein serine/threonine kinase activity"/>
    <property type="evidence" value="ECO:0007669"/>
    <property type="project" value="UniProtKB-KW"/>
</dbReference>
<evidence type="ECO:0000256" key="15">
    <source>
        <dbReference type="SAM" id="MobiDB-lite"/>
    </source>
</evidence>
<dbReference type="EMBL" id="CM007387">
    <property type="protein sequence ID" value="ONK65486.1"/>
    <property type="molecule type" value="Genomic_DNA"/>
</dbReference>
<sequence>MGYFLCFKSPEESKETKKSWKCWRGKQPKEEEASRKRKRREFCGLCGKEPSKESSKSEGTPRGKGKCRINCFCSGKPSKGSKKSWKCWKKKKSSKDDETTTRKRKRKRMCCLFGGRKKDEETSKKDEEQSKKTAKFGKCCFPRGKSSEEGGNLERRRTFMKCCFPRGKSSKEEDKSEKGGKSMKCCFPCGKSSKKDDKPKKGGKSMKCCSPCGKPSKEDKSKPEETNERKGGKCVSCCPCCEPSKKEKPKEDREKTSKCCAKKSCFSCLKSKNGKDEKPSKKKEKRCMNCFRCCRPSKKDGSRDRKEKTRARCSCMNSLKSKCCFSCPKSYKKSTCSCSCFFGCSCCTSSPKEKNVDKPKEKKFFCLKRKEKEDINHLTCLVKTISFKSDTNKRRSEAEEILRISNVNITARVFTYRELAAATNNFSQECLLGKGGFGKVYKGKLKEMDKVVAVKKLDRNGYQGNREFLVEVLMLSLLRHKNLVNLLGYCSDSDEKMLVYDYMPLGSLQDHLLDLSPTNKPLDWNMRMKIAFGAAKGLEHLHVIANPPVIYRDLKASNILLDEDYNPRLADFGLAKLGPVGAQKHISTRVMGTYGYCAPEYALTGQLTLMSDIYSFGVVLLELITGRKAMDSTRPRNEQNLVEWAIPLIKDRMNFTQLADPLLEGNFSVKALYQALALAAMCVNEKDIFRPNIKDVVSALKFLSRENNQSSSEAPESSVSVNEASNCNDGDSPNSSYSDWQRCSTEK</sequence>
<evidence type="ECO:0000256" key="5">
    <source>
        <dbReference type="ARBA" id="ARBA00022527"/>
    </source>
</evidence>
<feature type="compositionally biased region" description="Basic and acidic residues" evidence="15">
    <location>
        <begin position="169"/>
        <end position="180"/>
    </location>
</feature>
<organism evidence="17 18">
    <name type="scientific">Asparagus officinalis</name>
    <name type="common">Garden asparagus</name>
    <dbReference type="NCBI Taxonomy" id="4686"/>
    <lineage>
        <taxon>Eukaryota</taxon>
        <taxon>Viridiplantae</taxon>
        <taxon>Streptophyta</taxon>
        <taxon>Embryophyta</taxon>
        <taxon>Tracheophyta</taxon>
        <taxon>Spermatophyta</taxon>
        <taxon>Magnoliopsida</taxon>
        <taxon>Liliopsida</taxon>
        <taxon>Asparagales</taxon>
        <taxon>Asparagaceae</taxon>
        <taxon>Asparagoideae</taxon>
        <taxon>Asparagus</taxon>
    </lineage>
</organism>
<dbReference type="PANTHER" id="PTHR47985">
    <property type="entry name" value="OS07G0668900 PROTEIN"/>
    <property type="match status" value="1"/>
</dbReference>
<evidence type="ECO:0000256" key="10">
    <source>
        <dbReference type="ARBA" id="ARBA00023136"/>
    </source>
</evidence>
<comment type="catalytic activity">
    <reaction evidence="13">
        <text>L-seryl-[protein] + ATP = O-phospho-L-seryl-[protein] + ADP + H(+)</text>
        <dbReference type="Rhea" id="RHEA:17989"/>
        <dbReference type="Rhea" id="RHEA-COMP:9863"/>
        <dbReference type="Rhea" id="RHEA-COMP:11604"/>
        <dbReference type="ChEBI" id="CHEBI:15378"/>
        <dbReference type="ChEBI" id="CHEBI:29999"/>
        <dbReference type="ChEBI" id="CHEBI:30616"/>
        <dbReference type="ChEBI" id="CHEBI:83421"/>
        <dbReference type="ChEBI" id="CHEBI:456216"/>
        <dbReference type="EC" id="2.7.11.1"/>
    </reaction>
</comment>
<gene>
    <name evidence="17" type="ORF">A4U43_C07F37600</name>
</gene>
<evidence type="ECO:0000259" key="16">
    <source>
        <dbReference type="PROSITE" id="PS50011"/>
    </source>
</evidence>
<dbReference type="GO" id="GO:0005886">
    <property type="term" value="C:plasma membrane"/>
    <property type="evidence" value="ECO:0007669"/>
    <property type="project" value="UniProtKB-SubCell"/>
</dbReference>
<feature type="binding site" evidence="14">
    <location>
        <position position="456"/>
    </location>
    <ligand>
        <name>ATP</name>
        <dbReference type="ChEBI" id="CHEBI:30616"/>
    </ligand>
</feature>
<dbReference type="SMART" id="SM00220">
    <property type="entry name" value="S_TKc"/>
    <property type="match status" value="1"/>
</dbReference>
<dbReference type="Proteomes" id="UP000243459">
    <property type="component" value="Chromosome 7"/>
</dbReference>
<feature type="region of interest" description="Disordered" evidence="15">
    <location>
        <begin position="118"/>
        <end position="152"/>
    </location>
</feature>
<feature type="compositionally biased region" description="Polar residues" evidence="15">
    <location>
        <begin position="727"/>
        <end position="747"/>
    </location>
</feature>
<keyword evidence="4" id="KW-1003">Cell membrane</keyword>
<feature type="region of interest" description="Disordered" evidence="15">
    <location>
        <begin position="166"/>
        <end position="234"/>
    </location>
</feature>
<keyword evidence="18" id="KW-1185">Reference proteome</keyword>
<evidence type="ECO:0000256" key="13">
    <source>
        <dbReference type="ARBA" id="ARBA00048679"/>
    </source>
</evidence>
<evidence type="ECO:0000256" key="9">
    <source>
        <dbReference type="ARBA" id="ARBA00022840"/>
    </source>
</evidence>
<evidence type="ECO:0000256" key="12">
    <source>
        <dbReference type="ARBA" id="ARBA00047899"/>
    </source>
</evidence>
<keyword evidence="11" id="KW-0449">Lipoprotein</keyword>
<evidence type="ECO:0000256" key="2">
    <source>
        <dbReference type="ARBA" id="ARBA00008684"/>
    </source>
</evidence>
<feature type="compositionally biased region" description="Basic and acidic residues" evidence="15">
    <location>
        <begin position="118"/>
        <end position="131"/>
    </location>
</feature>
<dbReference type="Gene3D" id="3.30.200.20">
    <property type="entry name" value="Phosphorylase Kinase, domain 1"/>
    <property type="match status" value="1"/>
</dbReference>
<evidence type="ECO:0000256" key="4">
    <source>
        <dbReference type="ARBA" id="ARBA00022475"/>
    </source>
</evidence>
<dbReference type="PANTHER" id="PTHR47985:SF39">
    <property type="entry name" value="SERINE_THREONINE-PROTEIN KINASE PBL23-RELATED"/>
    <property type="match status" value="1"/>
</dbReference>
<keyword evidence="9 14" id="KW-0067">ATP-binding</keyword>
<dbReference type="InterPro" id="IPR011009">
    <property type="entry name" value="Kinase-like_dom_sf"/>
</dbReference>
<feature type="compositionally biased region" description="Basic and acidic residues" evidence="15">
    <location>
        <begin position="49"/>
        <end position="61"/>
    </location>
</feature>
<dbReference type="SUPFAM" id="SSF56112">
    <property type="entry name" value="Protein kinase-like (PK-like)"/>
    <property type="match status" value="1"/>
</dbReference>
<comment type="similarity">
    <text evidence="2">Belongs to the protein kinase superfamily. Ser/Thr protein kinase family.</text>
</comment>
<evidence type="ECO:0000313" key="17">
    <source>
        <dbReference type="EMBL" id="ONK65486.1"/>
    </source>
</evidence>
<evidence type="ECO:0000256" key="11">
    <source>
        <dbReference type="ARBA" id="ARBA00023288"/>
    </source>
</evidence>
<comment type="catalytic activity">
    <reaction evidence="12">
        <text>L-threonyl-[protein] + ATP = O-phospho-L-threonyl-[protein] + ADP + H(+)</text>
        <dbReference type="Rhea" id="RHEA:46608"/>
        <dbReference type="Rhea" id="RHEA-COMP:11060"/>
        <dbReference type="Rhea" id="RHEA-COMP:11605"/>
        <dbReference type="ChEBI" id="CHEBI:15378"/>
        <dbReference type="ChEBI" id="CHEBI:30013"/>
        <dbReference type="ChEBI" id="CHEBI:30616"/>
        <dbReference type="ChEBI" id="CHEBI:61977"/>
        <dbReference type="ChEBI" id="CHEBI:456216"/>
        <dbReference type="EC" id="2.7.11.1"/>
    </reaction>
</comment>
<feature type="domain" description="Protein kinase" evidence="16">
    <location>
        <begin position="426"/>
        <end position="703"/>
    </location>
</feature>
<feature type="region of interest" description="Disordered" evidence="15">
    <location>
        <begin position="707"/>
        <end position="747"/>
    </location>
</feature>
<keyword evidence="6" id="KW-0808">Transferase</keyword>
<dbReference type="InterPro" id="IPR017441">
    <property type="entry name" value="Protein_kinase_ATP_BS"/>
</dbReference>
<dbReference type="PROSITE" id="PS00107">
    <property type="entry name" value="PROTEIN_KINASE_ATP"/>
    <property type="match status" value="1"/>
</dbReference>
<reference evidence="18" key="1">
    <citation type="journal article" date="2017" name="Nat. Commun.">
        <title>The asparagus genome sheds light on the origin and evolution of a young Y chromosome.</title>
        <authorList>
            <person name="Harkess A."/>
            <person name="Zhou J."/>
            <person name="Xu C."/>
            <person name="Bowers J.E."/>
            <person name="Van der Hulst R."/>
            <person name="Ayyampalayam S."/>
            <person name="Mercati F."/>
            <person name="Riccardi P."/>
            <person name="McKain M.R."/>
            <person name="Kakrana A."/>
            <person name="Tang H."/>
            <person name="Ray J."/>
            <person name="Groenendijk J."/>
            <person name="Arikit S."/>
            <person name="Mathioni S.M."/>
            <person name="Nakano M."/>
            <person name="Shan H."/>
            <person name="Telgmann-Rauber A."/>
            <person name="Kanno A."/>
            <person name="Yue Z."/>
            <person name="Chen H."/>
            <person name="Li W."/>
            <person name="Chen Y."/>
            <person name="Xu X."/>
            <person name="Zhang Y."/>
            <person name="Luo S."/>
            <person name="Chen H."/>
            <person name="Gao J."/>
            <person name="Mao Z."/>
            <person name="Pires J.C."/>
            <person name="Luo M."/>
            <person name="Kudrna D."/>
            <person name="Wing R.A."/>
            <person name="Meyers B.C."/>
            <person name="Yi K."/>
            <person name="Kong H."/>
            <person name="Lavrijsen P."/>
            <person name="Sunseri F."/>
            <person name="Falavigna A."/>
            <person name="Ye Y."/>
            <person name="Leebens-Mack J.H."/>
            <person name="Chen G."/>
        </authorList>
    </citation>
    <scope>NUCLEOTIDE SEQUENCE [LARGE SCALE GENOMIC DNA]</scope>
    <source>
        <strain evidence="18">cv. DH0086</strain>
    </source>
</reference>
<protein>
    <recommendedName>
        <fullName evidence="3">non-specific serine/threonine protein kinase</fullName>
        <ecNumber evidence="3">2.7.11.1</ecNumber>
    </recommendedName>
</protein>
<evidence type="ECO:0000256" key="14">
    <source>
        <dbReference type="PROSITE-ProRule" id="PRU10141"/>
    </source>
</evidence>
<dbReference type="FunFam" id="1.10.510.10:FF:000032">
    <property type="entry name" value="Serine/threonine-protein kinase PBS1"/>
    <property type="match status" value="1"/>
</dbReference>
<feature type="compositionally biased region" description="Basic and acidic residues" evidence="15">
    <location>
        <begin position="215"/>
        <end position="231"/>
    </location>
</feature>
<dbReference type="Gramene" id="ONK65486">
    <property type="protein sequence ID" value="ONK65486"/>
    <property type="gene ID" value="A4U43_C07F37600"/>
</dbReference>
<feature type="compositionally biased region" description="Basic residues" evidence="15">
    <location>
        <begin position="79"/>
        <end position="93"/>
    </location>
</feature>